<dbReference type="InterPro" id="IPR011006">
    <property type="entry name" value="CheY-like_superfamily"/>
</dbReference>
<feature type="domain" description="Response regulatory" evidence="11">
    <location>
        <begin position="522"/>
        <end position="639"/>
    </location>
</feature>
<evidence type="ECO:0000313" key="13">
    <source>
        <dbReference type="Proteomes" id="UP000250358"/>
    </source>
</evidence>
<keyword evidence="9" id="KW-0812">Transmembrane</keyword>
<evidence type="ECO:0000256" key="7">
    <source>
        <dbReference type="PROSITE-ProRule" id="PRU00169"/>
    </source>
</evidence>
<dbReference type="SUPFAM" id="SSF47384">
    <property type="entry name" value="Homodimeric domain of signal transducing histidine kinase"/>
    <property type="match status" value="1"/>
</dbReference>
<evidence type="ECO:0000256" key="2">
    <source>
        <dbReference type="ARBA" id="ARBA00012438"/>
    </source>
</evidence>
<dbReference type="Gene3D" id="3.30.565.10">
    <property type="entry name" value="Histidine kinase-like ATPase, C-terminal domain"/>
    <property type="match status" value="1"/>
</dbReference>
<reference evidence="12 13" key="1">
    <citation type="submission" date="2018-06" db="EMBL/GenBank/DDBJ databases">
        <authorList>
            <consortium name="Pathogen Informatics"/>
            <person name="Doyle S."/>
        </authorList>
    </citation>
    <scope>NUCLEOTIDE SEQUENCE [LARGE SCALE GENOMIC DNA]</scope>
    <source>
        <strain evidence="12 13">NCTC11165</strain>
    </source>
</reference>
<dbReference type="Pfam" id="PF02518">
    <property type="entry name" value="HATPase_c"/>
    <property type="match status" value="1"/>
</dbReference>
<dbReference type="InterPro" id="IPR003661">
    <property type="entry name" value="HisK_dim/P_dom"/>
</dbReference>
<dbReference type="Proteomes" id="UP000250358">
    <property type="component" value="Unassembled WGS sequence"/>
</dbReference>
<evidence type="ECO:0000256" key="9">
    <source>
        <dbReference type="SAM" id="Phobius"/>
    </source>
</evidence>
<dbReference type="PANTHER" id="PTHR43047:SF72">
    <property type="entry name" value="OSMOSENSING HISTIDINE PROTEIN KINASE SLN1"/>
    <property type="match status" value="1"/>
</dbReference>
<comment type="catalytic activity">
    <reaction evidence="1">
        <text>ATP + protein L-histidine = ADP + protein N-phospho-L-histidine.</text>
        <dbReference type="EC" id="2.7.13.3"/>
    </reaction>
</comment>
<dbReference type="SUPFAM" id="SSF52172">
    <property type="entry name" value="CheY-like"/>
    <property type="match status" value="1"/>
</dbReference>
<dbReference type="PRINTS" id="PR00344">
    <property type="entry name" value="BCTRLSENSOR"/>
</dbReference>
<keyword evidence="9" id="KW-1133">Transmembrane helix</keyword>
<feature type="transmembrane region" description="Helical" evidence="9">
    <location>
        <begin position="175"/>
        <end position="192"/>
    </location>
</feature>
<keyword evidence="3 7" id="KW-0597">Phosphoprotein</keyword>
<feature type="transmembrane region" description="Helical" evidence="9">
    <location>
        <begin position="40"/>
        <end position="69"/>
    </location>
</feature>
<dbReference type="InterPro" id="IPR036097">
    <property type="entry name" value="HisK_dim/P_sf"/>
</dbReference>
<dbReference type="InterPro" id="IPR004358">
    <property type="entry name" value="Sig_transdc_His_kin-like_C"/>
</dbReference>
<feature type="modified residue" description="4-aspartylphosphate" evidence="7">
    <location>
        <position position="571"/>
    </location>
</feature>
<dbReference type="PANTHER" id="PTHR43047">
    <property type="entry name" value="TWO-COMPONENT HISTIDINE PROTEIN KINASE"/>
    <property type="match status" value="1"/>
</dbReference>
<evidence type="ECO:0000259" key="10">
    <source>
        <dbReference type="PROSITE" id="PS50109"/>
    </source>
</evidence>
<dbReference type="FunFam" id="3.30.565.10:FF:000010">
    <property type="entry name" value="Sensor histidine kinase RcsC"/>
    <property type="match status" value="1"/>
</dbReference>
<protein>
    <recommendedName>
        <fullName evidence="2">histidine kinase</fullName>
        <ecNumber evidence="2">2.7.13.3</ecNumber>
    </recommendedName>
</protein>
<dbReference type="InterPro" id="IPR003594">
    <property type="entry name" value="HATPase_dom"/>
</dbReference>
<keyword evidence="5 12" id="KW-0418">Kinase</keyword>
<feature type="transmembrane region" description="Helical" evidence="9">
    <location>
        <begin position="147"/>
        <end position="169"/>
    </location>
</feature>
<organism evidence="12 13">
    <name type="scientific">Brevundimonas diminuta</name>
    <name type="common">Pseudomonas diminuta</name>
    <dbReference type="NCBI Taxonomy" id="293"/>
    <lineage>
        <taxon>Bacteria</taxon>
        <taxon>Pseudomonadati</taxon>
        <taxon>Pseudomonadota</taxon>
        <taxon>Alphaproteobacteria</taxon>
        <taxon>Caulobacterales</taxon>
        <taxon>Caulobacteraceae</taxon>
        <taxon>Brevundimonas</taxon>
    </lineage>
</organism>
<name>A0A2X1C7T3_BREDI</name>
<dbReference type="CDD" id="cd00082">
    <property type="entry name" value="HisKA"/>
    <property type="match status" value="1"/>
</dbReference>
<dbReference type="GO" id="GO:0005886">
    <property type="term" value="C:plasma membrane"/>
    <property type="evidence" value="ECO:0007669"/>
    <property type="project" value="TreeGrafter"/>
</dbReference>
<evidence type="ECO:0000256" key="4">
    <source>
        <dbReference type="ARBA" id="ARBA00022679"/>
    </source>
</evidence>
<dbReference type="Gene3D" id="1.10.287.130">
    <property type="match status" value="1"/>
</dbReference>
<keyword evidence="4 12" id="KW-0808">Transferase</keyword>
<dbReference type="Pfam" id="PF00072">
    <property type="entry name" value="Response_reg"/>
    <property type="match status" value="1"/>
</dbReference>
<dbReference type="GO" id="GO:0000155">
    <property type="term" value="F:phosphorelay sensor kinase activity"/>
    <property type="evidence" value="ECO:0007669"/>
    <property type="project" value="InterPro"/>
</dbReference>
<dbReference type="Pfam" id="PF00512">
    <property type="entry name" value="HisKA"/>
    <property type="match status" value="1"/>
</dbReference>
<feature type="compositionally biased region" description="Pro residues" evidence="8">
    <location>
        <begin position="478"/>
        <end position="505"/>
    </location>
</feature>
<dbReference type="AlphaFoldDB" id="A0A2X1C7T3"/>
<evidence type="ECO:0000256" key="5">
    <source>
        <dbReference type="ARBA" id="ARBA00022777"/>
    </source>
</evidence>
<feature type="domain" description="Histidine kinase" evidence="10">
    <location>
        <begin position="231"/>
        <end position="453"/>
    </location>
</feature>
<dbReference type="EMBL" id="UAQM01000001">
    <property type="protein sequence ID" value="SPU42726.1"/>
    <property type="molecule type" value="Genomic_DNA"/>
</dbReference>
<dbReference type="InterPro" id="IPR005467">
    <property type="entry name" value="His_kinase_dom"/>
</dbReference>
<evidence type="ECO:0000256" key="3">
    <source>
        <dbReference type="ARBA" id="ARBA00022553"/>
    </source>
</evidence>
<dbReference type="EC" id="2.7.13.3" evidence="2"/>
<dbReference type="GO" id="GO:0009927">
    <property type="term" value="F:histidine phosphotransfer kinase activity"/>
    <property type="evidence" value="ECO:0007669"/>
    <property type="project" value="TreeGrafter"/>
</dbReference>
<dbReference type="SMART" id="SM00387">
    <property type="entry name" value="HATPase_c"/>
    <property type="match status" value="1"/>
</dbReference>
<feature type="transmembrane region" description="Helical" evidence="9">
    <location>
        <begin position="114"/>
        <end position="135"/>
    </location>
</feature>
<dbReference type="SMART" id="SM00388">
    <property type="entry name" value="HisKA"/>
    <property type="match status" value="1"/>
</dbReference>
<evidence type="ECO:0000313" key="12">
    <source>
        <dbReference type="EMBL" id="SPU42726.1"/>
    </source>
</evidence>
<dbReference type="PROSITE" id="PS50110">
    <property type="entry name" value="RESPONSE_REGULATORY"/>
    <property type="match status" value="1"/>
</dbReference>
<keyword evidence="6" id="KW-0902">Two-component regulatory system</keyword>
<proteinExistence type="predicted"/>
<evidence type="ECO:0000259" key="11">
    <source>
        <dbReference type="PROSITE" id="PS50110"/>
    </source>
</evidence>
<evidence type="ECO:0000256" key="6">
    <source>
        <dbReference type="ARBA" id="ARBA00023012"/>
    </source>
</evidence>
<dbReference type="InterPro" id="IPR036890">
    <property type="entry name" value="HATPase_C_sf"/>
</dbReference>
<accession>A0A2X1C7T3</accession>
<dbReference type="CDD" id="cd17546">
    <property type="entry name" value="REC_hyHK_CKI1_RcsC-like"/>
    <property type="match status" value="1"/>
</dbReference>
<dbReference type="CDD" id="cd16922">
    <property type="entry name" value="HATPase_EvgS-ArcB-TorS-like"/>
    <property type="match status" value="1"/>
</dbReference>
<dbReference type="SUPFAM" id="SSF55874">
    <property type="entry name" value="ATPase domain of HSP90 chaperone/DNA topoisomerase II/histidine kinase"/>
    <property type="match status" value="1"/>
</dbReference>
<dbReference type="SMART" id="SM00448">
    <property type="entry name" value="REC"/>
    <property type="match status" value="1"/>
</dbReference>
<dbReference type="InterPro" id="IPR001789">
    <property type="entry name" value="Sig_transdc_resp-reg_receiver"/>
</dbReference>
<sequence length="653" mass="69128">MMQPRGAIARSERRMTQTDASRNGWAYAIRQRHKMLPQRLVVGLACALLFSPILGLPICLGWLAVYLLMQAAEAAAFAPVTRGQVSAPKGWRGALGDLALTANAGVYASIAVPLWIMGGLPGGVVATTLLAAGAINSVIASAGNMRVFLWTVAPQVAVLALAPLFMARLGVEGRFILPVAIGVVAFIFFCLTTRSRLHAAGEAEARALKEADGKRRQAESVMAGRSALLAAVAHDLRTPIGAILTGAHELTRGAAPSSAARQQTAMIEDAGLMMKGLLDDLLDHARLDAGRLKVETRDFNLRDLLNHTFRLWQGPVRAKGLRLRLDGSRYMPGVVQGDAMRLRQVLNNLISNAVKFTDAGVITIRLRSWRDEAGLHVLLIDVADTGAGMTAGQMDRLFTPFDQTTDGVAARYGGSGLGLAISRDLVELMGGRLTVRSQAGQGSTFTVALTLPEGVEEAAAPASDLVAAPPVRSLPERAPMPTPVRPAVETPPPSAPTLAPAPTPPSVMTETDEPRDAERPLRVLVVDDHAINRRAIQVILQAFDCELTMAEDGLAALKACESGVFDVIFMDVRMPELDGRETTRRLRSGHGPNVATPVIAVTADTAPEDIAACLDAGMNHFVAKPLTPAVLLAALSEVLGAADEADIDAQAVA</sequence>
<keyword evidence="9" id="KW-0472">Membrane</keyword>
<dbReference type="PROSITE" id="PS50109">
    <property type="entry name" value="HIS_KIN"/>
    <property type="match status" value="1"/>
</dbReference>
<evidence type="ECO:0000256" key="1">
    <source>
        <dbReference type="ARBA" id="ARBA00000085"/>
    </source>
</evidence>
<feature type="region of interest" description="Disordered" evidence="8">
    <location>
        <begin position="472"/>
        <end position="516"/>
    </location>
</feature>
<gene>
    <name evidence="12" type="primary">rcsC</name>
    <name evidence="12" type="ORF">NCTC11165_00878</name>
</gene>
<dbReference type="Gene3D" id="3.40.50.2300">
    <property type="match status" value="1"/>
</dbReference>
<evidence type="ECO:0000256" key="8">
    <source>
        <dbReference type="SAM" id="MobiDB-lite"/>
    </source>
</evidence>